<sequence length="156" mass="16965">MGGEEHCGSCGRRGAVGAAAGVASLLEASERSTDKKIAGRDGLWVVCVRETWLNVVYDELTGVLAVYAALGYRAVVDPCSLSMFAVIEDRQSHVSFPPWLSPKACIDYIVQVTSTIIQCLSLRGTIIRWIELVSRRKEQSIDNMLCPSKAILCSNS</sequence>
<gene>
    <name evidence="1" type="ORF">NA56DRAFT_708432</name>
</gene>
<reference evidence="1 2" key="1">
    <citation type="submission" date="2016-05" db="EMBL/GenBank/DDBJ databases">
        <title>A degradative enzymes factory behind the ericoid mycorrhizal symbiosis.</title>
        <authorList>
            <consortium name="DOE Joint Genome Institute"/>
            <person name="Martino E."/>
            <person name="Morin E."/>
            <person name="Grelet G."/>
            <person name="Kuo A."/>
            <person name="Kohler A."/>
            <person name="Daghino S."/>
            <person name="Barry K."/>
            <person name="Choi C."/>
            <person name="Cichocki N."/>
            <person name="Clum A."/>
            <person name="Copeland A."/>
            <person name="Hainaut M."/>
            <person name="Haridas S."/>
            <person name="Labutti K."/>
            <person name="Lindquist E."/>
            <person name="Lipzen A."/>
            <person name="Khouja H.-R."/>
            <person name="Murat C."/>
            <person name="Ohm R."/>
            <person name="Olson A."/>
            <person name="Spatafora J."/>
            <person name="Veneault-Fourrey C."/>
            <person name="Henrissat B."/>
            <person name="Grigoriev I."/>
            <person name="Martin F."/>
            <person name="Perotto S."/>
        </authorList>
    </citation>
    <scope>NUCLEOTIDE SEQUENCE [LARGE SCALE GENOMIC DNA]</scope>
    <source>
        <strain evidence="1 2">UAMH 7357</strain>
    </source>
</reference>
<accession>A0A2J6PS44</accession>
<organism evidence="1 2">
    <name type="scientific">Hyaloscypha hepaticicola</name>
    <dbReference type="NCBI Taxonomy" id="2082293"/>
    <lineage>
        <taxon>Eukaryota</taxon>
        <taxon>Fungi</taxon>
        <taxon>Dikarya</taxon>
        <taxon>Ascomycota</taxon>
        <taxon>Pezizomycotina</taxon>
        <taxon>Leotiomycetes</taxon>
        <taxon>Helotiales</taxon>
        <taxon>Hyaloscyphaceae</taxon>
        <taxon>Hyaloscypha</taxon>
    </lineage>
</organism>
<dbReference type="Proteomes" id="UP000235672">
    <property type="component" value="Unassembled WGS sequence"/>
</dbReference>
<protein>
    <submittedName>
        <fullName evidence="1">Uncharacterized protein</fullName>
    </submittedName>
</protein>
<name>A0A2J6PS44_9HELO</name>
<dbReference type="AlphaFoldDB" id="A0A2J6PS44"/>
<evidence type="ECO:0000313" key="2">
    <source>
        <dbReference type="Proteomes" id="UP000235672"/>
    </source>
</evidence>
<evidence type="ECO:0000313" key="1">
    <source>
        <dbReference type="EMBL" id="PMD16858.1"/>
    </source>
</evidence>
<proteinExistence type="predicted"/>
<dbReference type="EMBL" id="KZ613503">
    <property type="protein sequence ID" value="PMD16858.1"/>
    <property type="molecule type" value="Genomic_DNA"/>
</dbReference>
<keyword evidence="2" id="KW-1185">Reference proteome</keyword>